<dbReference type="AlphaFoldDB" id="A0A4C1UUW7"/>
<keyword evidence="2" id="KW-1185">Reference proteome</keyword>
<proteinExistence type="predicted"/>
<sequence>MPSLFACAEVTPLLKAPNQSSCSTSLQTVHTTCAAPCECAMTHVVSDSAGVIVPLITVDCAGHHLPAPPATLPPNTQQQCHYTSTVQAPGRVRVGVEAAGLAEALDEGIYNRCFECVNTVYSRCLAVFSFAQHAVNVVERTAKSFDKLSFDNTGSALGEKNAISTITVESYAMEEKYQFIRFPGPHHMFSTLLRNPVDKRGGPGQRLRNTSF</sequence>
<comment type="caution">
    <text evidence="1">The sequence shown here is derived from an EMBL/GenBank/DDBJ whole genome shotgun (WGS) entry which is preliminary data.</text>
</comment>
<accession>A0A4C1UUW7</accession>
<organism evidence="1 2">
    <name type="scientific">Eumeta variegata</name>
    <name type="common">Bagworm moth</name>
    <name type="synonym">Eumeta japonica</name>
    <dbReference type="NCBI Taxonomy" id="151549"/>
    <lineage>
        <taxon>Eukaryota</taxon>
        <taxon>Metazoa</taxon>
        <taxon>Ecdysozoa</taxon>
        <taxon>Arthropoda</taxon>
        <taxon>Hexapoda</taxon>
        <taxon>Insecta</taxon>
        <taxon>Pterygota</taxon>
        <taxon>Neoptera</taxon>
        <taxon>Endopterygota</taxon>
        <taxon>Lepidoptera</taxon>
        <taxon>Glossata</taxon>
        <taxon>Ditrysia</taxon>
        <taxon>Tineoidea</taxon>
        <taxon>Psychidae</taxon>
        <taxon>Oiketicinae</taxon>
        <taxon>Eumeta</taxon>
    </lineage>
</organism>
<name>A0A4C1UUW7_EUMVA</name>
<dbReference type="OrthoDB" id="6343311at2759"/>
<protein>
    <submittedName>
        <fullName evidence="1">Uncharacterized protein</fullName>
    </submittedName>
</protein>
<reference evidence="1 2" key="1">
    <citation type="journal article" date="2019" name="Commun. Biol.">
        <title>The bagworm genome reveals a unique fibroin gene that provides high tensile strength.</title>
        <authorList>
            <person name="Kono N."/>
            <person name="Nakamura H."/>
            <person name="Ohtoshi R."/>
            <person name="Tomita M."/>
            <person name="Numata K."/>
            <person name="Arakawa K."/>
        </authorList>
    </citation>
    <scope>NUCLEOTIDE SEQUENCE [LARGE SCALE GENOMIC DNA]</scope>
</reference>
<gene>
    <name evidence="1" type="ORF">EVAR_94533_1</name>
</gene>
<dbReference type="Proteomes" id="UP000299102">
    <property type="component" value="Unassembled WGS sequence"/>
</dbReference>
<dbReference type="EMBL" id="BGZK01000230">
    <property type="protein sequence ID" value="GBP30225.1"/>
    <property type="molecule type" value="Genomic_DNA"/>
</dbReference>
<evidence type="ECO:0000313" key="1">
    <source>
        <dbReference type="EMBL" id="GBP30225.1"/>
    </source>
</evidence>
<evidence type="ECO:0000313" key="2">
    <source>
        <dbReference type="Proteomes" id="UP000299102"/>
    </source>
</evidence>